<evidence type="ECO:0000256" key="4">
    <source>
        <dbReference type="ARBA" id="ARBA00022741"/>
    </source>
</evidence>
<dbReference type="UniPathway" id="UPA00077">
    <property type="reaction ID" value="UER00155"/>
</dbReference>
<dbReference type="InterPro" id="IPR035907">
    <property type="entry name" value="Hppk_sf"/>
</dbReference>
<proteinExistence type="predicted"/>
<evidence type="ECO:0000256" key="7">
    <source>
        <dbReference type="ARBA" id="ARBA00022909"/>
    </source>
</evidence>
<dbReference type="EMBL" id="UOFM01000189">
    <property type="protein sequence ID" value="VAW76699.1"/>
    <property type="molecule type" value="Genomic_DNA"/>
</dbReference>
<feature type="domain" description="7,8-dihydro-6-hydroxymethylpterin-pyrophosphokinase" evidence="8">
    <location>
        <begin position="90"/>
        <end position="101"/>
    </location>
</feature>
<keyword evidence="6" id="KW-0067">ATP-binding</keyword>
<dbReference type="GO" id="GO:0016301">
    <property type="term" value="F:kinase activity"/>
    <property type="evidence" value="ECO:0007669"/>
    <property type="project" value="UniProtKB-KW"/>
</dbReference>
<name>A0A3B0YQV7_9ZZZZ</name>
<sequence>MTDVVVWIGLGSNLDDPLRQVNTGLVELGRLPESRLLACSGLYRSAPMGPQDQPDYINAVASVETALSAEGLLEALQAIEQAHRRIRHEHWGPRTLDLDILLYADKVIDTPLLSVPHPGMAERNFVLVPLAEIAPQLLVPGLGRLPLLLEAVSNEGLERIADAEWHGTVPDPDVSG</sequence>
<dbReference type="PANTHER" id="PTHR43071">
    <property type="entry name" value="2-AMINO-4-HYDROXY-6-HYDROXYMETHYLDIHYDROPTERIDINE PYROPHOSPHOKINASE"/>
    <property type="match status" value="1"/>
</dbReference>
<evidence type="ECO:0000256" key="5">
    <source>
        <dbReference type="ARBA" id="ARBA00022777"/>
    </source>
</evidence>
<keyword evidence="7" id="KW-0289">Folate biosynthesis</keyword>
<protein>
    <recommendedName>
        <fullName evidence="2">2-amino-4-hydroxy-6-hydroxymethyldihydropteridine diphosphokinase</fullName>
        <ecNumber evidence="2">2.7.6.3</ecNumber>
    </recommendedName>
</protein>
<dbReference type="NCBIfam" id="TIGR01498">
    <property type="entry name" value="folK"/>
    <property type="match status" value="1"/>
</dbReference>
<evidence type="ECO:0000259" key="8">
    <source>
        <dbReference type="PROSITE" id="PS00794"/>
    </source>
</evidence>
<dbReference type="GO" id="GO:0046654">
    <property type="term" value="P:tetrahydrofolate biosynthetic process"/>
    <property type="evidence" value="ECO:0007669"/>
    <property type="project" value="UniProtKB-UniPathway"/>
</dbReference>
<dbReference type="PANTHER" id="PTHR43071:SF1">
    <property type="entry name" value="2-AMINO-4-HYDROXY-6-HYDROXYMETHYLDIHYDROPTERIDINE PYROPHOSPHOKINASE"/>
    <property type="match status" value="1"/>
</dbReference>
<evidence type="ECO:0000256" key="3">
    <source>
        <dbReference type="ARBA" id="ARBA00022679"/>
    </source>
</evidence>
<reference evidence="9" key="1">
    <citation type="submission" date="2018-06" db="EMBL/GenBank/DDBJ databases">
        <authorList>
            <person name="Zhirakovskaya E."/>
        </authorList>
    </citation>
    <scope>NUCLEOTIDE SEQUENCE</scope>
</reference>
<dbReference type="InterPro" id="IPR000550">
    <property type="entry name" value="Hppk"/>
</dbReference>
<evidence type="ECO:0000256" key="6">
    <source>
        <dbReference type="ARBA" id="ARBA00022840"/>
    </source>
</evidence>
<dbReference type="CDD" id="cd00483">
    <property type="entry name" value="HPPK"/>
    <property type="match status" value="1"/>
</dbReference>
<dbReference type="EC" id="2.7.6.3" evidence="2"/>
<organism evidence="9">
    <name type="scientific">hydrothermal vent metagenome</name>
    <dbReference type="NCBI Taxonomy" id="652676"/>
    <lineage>
        <taxon>unclassified sequences</taxon>
        <taxon>metagenomes</taxon>
        <taxon>ecological metagenomes</taxon>
    </lineage>
</organism>
<dbReference type="Gene3D" id="3.30.70.560">
    <property type="entry name" value="7,8-Dihydro-6-hydroxymethylpterin-pyrophosphokinase HPPK"/>
    <property type="match status" value="1"/>
</dbReference>
<dbReference type="GO" id="GO:0005524">
    <property type="term" value="F:ATP binding"/>
    <property type="evidence" value="ECO:0007669"/>
    <property type="project" value="UniProtKB-KW"/>
</dbReference>
<comment type="pathway">
    <text evidence="1">Cofactor biosynthesis; tetrahydrofolate biosynthesis; 2-amino-4-hydroxy-6-hydroxymethyl-7,8-dihydropteridine diphosphate from 7,8-dihydroneopterin triphosphate: step 4/4.</text>
</comment>
<evidence type="ECO:0000256" key="1">
    <source>
        <dbReference type="ARBA" id="ARBA00005051"/>
    </source>
</evidence>
<evidence type="ECO:0000256" key="2">
    <source>
        <dbReference type="ARBA" id="ARBA00013253"/>
    </source>
</evidence>
<dbReference type="SUPFAM" id="SSF55083">
    <property type="entry name" value="6-hydroxymethyl-7,8-dihydropterin pyrophosphokinase, HPPK"/>
    <property type="match status" value="1"/>
</dbReference>
<dbReference type="AlphaFoldDB" id="A0A3B0YQV7"/>
<keyword evidence="3 9" id="KW-0808">Transferase</keyword>
<dbReference type="PROSITE" id="PS00794">
    <property type="entry name" value="HPPK"/>
    <property type="match status" value="1"/>
</dbReference>
<gene>
    <name evidence="9" type="ORF">MNBD_GAMMA14-453</name>
</gene>
<dbReference type="GO" id="GO:0003848">
    <property type="term" value="F:2-amino-4-hydroxy-6-hydroxymethyldihydropteridine diphosphokinase activity"/>
    <property type="evidence" value="ECO:0007669"/>
    <property type="project" value="UniProtKB-EC"/>
</dbReference>
<keyword evidence="4" id="KW-0547">Nucleotide-binding</keyword>
<dbReference type="Pfam" id="PF01288">
    <property type="entry name" value="HPPK"/>
    <property type="match status" value="1"/>
</dbReference>
<accession>A0A3B0YQV7</accession>
<dbReference type="GO" id="GO:0046656">
    <property type="term" value="P:folic acid biosynthetic process"/>
    <property type="evidence" value="ECO:0007669"/>
    <property type="project" value="UniProtKB-KW"/>
</dbReference>
<evidence type="ECO:0000313" key="9">
    <source>
        <dbReference type="EMBL" id="VAW76699.1"/>
    </source>
</evidence>
<keyword evidence="5 9" id="KW-0418">Kinase</keyword>